<accession>A0A1L8CTK4</accession>
<keyword evidence="1" id="KW-0143">Chaperone</keyword>
<dbReference type="PANTHER" id="PTHR34227:SF1">
    <property type="entry name" value="DIMETHYL SULFOXIDE REDUCTASE CHAPERONE-RELATED"/>
    <property type="match status" value="1"/>
</dbReference>
<dbReference type="EMBL" id="BDJK01000009">
    <property type="protein sequence ID" value="GAV22184.1"/>
    <property type="molecule type" value="Genomic_DNA"/>
</dbReference>
<proteinExistence type="predicted"/>
<dbReference type="PANTHER" id="PTHR34227">
    <property type="entry name" value="CHAPERONE PROTEIN YCDY"/>
    <property type="match status" value="1"/>
</dbReference>
<dbReference type="SUPFAM" id="SSF89155">
    <property type="entry name" value="TorD-like"/>
    <property type="match status" value="1"/>
</dbReference>
<organism evidence="2 3">
    <name type="scientific">Carboxydothermus pertinax</name>
    <dbReference type="NCBI Taxonomy" id="870242"/>
    <lineage>
        <taxon>Bacteria</taxon>
        <taxon>Bacillati</taxon>
        <taxon>Bacillota</taxon>
        <taxon>Clostridia</taxon>
        <taxon>Thermoanaerobacterales</taxon>
        <taxon>Thermoanaerobacteraceae</taxon>
        <taxon>Carboxydothermus</taxon>
    </lineage>
</organism>
<evidence type="ECO:0000256" key="1">
    <source>
        <dbReference type="ARBA" id="ARBA00023186"/>
    </source>
</evidence>
<dbReference type="InterPro" id="IPR050289">
    <property type="entry name" value="TorD/DmsD_chaperones"/>
</dbReference>
<dbReference type="Proteomes" id="UP000187485">
    <property type="component" value="Unassembled WGS sequence"/>
</dbReference>
<keyword evidence="3" id="KW-1185">Reference proteome</keyword>
<name>A0A1L8CTK4_9THEO</name>
<comment type="caution">
    <text evidence="2">The sequence shown here is derived from an EMBL/GenBank/DDBJ whole genome shotgun (WGS) entry which is preliminary data.</text>
</comment>
<dbReference type="InterPro" id="IPR036411">
    <property type="entry name" value="TorD-like_sf"/>
</dbReference>
<dbReference type="RefSeq" id="WP_075858674.1">
    <property type="nucleotide sequence ID" value="NZ_BDJK01000009.1"/>
</dbReference>
<dbReference type="STRING" id="870242.cpu_06940"/>
<dbReference type="Gene3D" id="1.10.3480.10">
    <property type="entry name" value="TorD-like"/>
    <property type="match status" value="1"/>
</dbReference>
<gene>
    <name evidence="2" type="ORF">cpu_06940</name>
</gene>
<dbReference type="AlphaFoldDB" id="A0A1L8CTK4"/>
<sequence>MEHNRVEIYRILAAAMSEPDQEFYRWLKKDGVEAFKELGVNLGEIPNLPELSQSYQEYFGLYAPKVSLIESVYRKWSRDPEVDPVMANSRGFLMSDHALHVAALYEKAGLIIPEDFSGMPDHLVLELEFMAMLVENNHPGQKDFLSDHLSFIEQVVEKAREENLQGIYREIVEFLGKFYQEEKNLILGEKGI</sequence>
<evidence type="ECO:0000313" key="2">
    <source>
        <dbReference type="EMBL" id="GAV22184.1"/>
    </source>
</evidence>
<dbReference type="InterPro" id="IPR020945">
    <property type="entry name" value="DMSO/NO3_reduct_chaperone"/>
</dbReference>
<evidence type="ECO:0000313" key="3">
    <source>
        <dbReference type="Proteomes" id="UP000187485"/>
    </source>
</evidence>
<protein>
    <submittedName>
        <fullName evidence="2">Uncharacterized protein</fullName>
    </submittedName>
</protein>
<dbReference type="OrthoDB" id="1808217at2"/>
<reference evidence="3" key="1">
    <citation type="submission" date="2016-12" db="EMBL/GenBank/DDBJ databases">
        <title>Draft Genome Sequences od Carboxydothermus pertinax and islandicus, Hydrogenogenic Carboxydotrophic Bacteria.</title>
        <authorList>
            <person name="Fukuyama Y."/>
            <person name="Ohmae K."/>
            <person name="Yoneda Y."/>
            <person name="Yoshida T."/>
            <person name="Sako Y."/>
        </authorList>
    </citation>
    <scope>NUCLEOTIDE SEQUENCE [LARGE SCALE GENOMIC DNA]</scope>
    <source>
        <strain evidence="3">Ug1</strain>
    </source>
</reference>
<dbReference type="Pfam" id="PF02613">
    <property type="entry name" value="Nitrate_red_del"/>
    <property type="match status" value="1"/>
</dbReference>